<dbReference type="InterPro" id="IPR027417">
    <property type="entry name" value="P-loop_NTPase"/>
</dbReference>
<organism evidence="11 12">
    <name type="scientific">Caerostris darwini</name>
    <dbReference type="NCBI Taxonomy" id="1538125"/>
    <lineage>
        <taxon>Eukaryota</taxon>
        <taxon>Metazoa</taxon>
        <taxon>Ecdysozoa</taxon>
        <taxon>Arthropoda</taxon>
        <taxon>Chelicerata</taxon>
        <taxon>Arachnida</taxon>
        <taxon>Araneae</taxon>
        <taxon>Araneomorphae</taxon>
        <taxon>Entelegynae</taxon>
        <taxon>Araneoidea</taxon>
        <taxon>Araneidae</taxon>
        <taxon>Caerostris</taxon>
    </lineage>
</organism>
<sequence length="449" mass="53134">MNRIRYLEFHRKALFALYAFSFCTLIIYLTGFSPRSHFLGMIGWSQSQMAMSSVKTIPCLSRMNIVFLKTHKCASTSVQNILMRYAHQRNLTIAVPIIPKNHYFSLTQPFRKEMIASAPWENLGYNILCHHMVFNKAVIEKIMPKDSIYISIIRNPVSLFESLYEYDELQDFYHMDIEEYAKGTKNSSTATKLKNRSNGMGRNQMLFDFGVHPAFFNNRAMIIRAIENIERNFDFIMVAEYFDESIILLKHILCWELDDVISLTINARMKNYKKNLSDEAVKNLEEWNWGDKMLYEYFLAKFHKTMDEFGREQLKIEVEELQRRRNEWFDYCIQKKVEAKNLTSYNIWSNKVAGYILKPNIDNVTCEDLVKPEKYFTSEIRQHQLIQSLSKGATFPNYGPMSFRRLIDLKFLKGKDQAVARSMLTNQYKFRRRKNPIIKNDVLKQKHEV</sequence>
<gene>
    <name evidence="11" type="primary">GAL3ST2</name>
    <name evidence="11" type="ORF">CDAR_428751</name>
</gene>
<comment type="subcellular location">
    <subcellularLocation>
        <location evidence="1">Golgi apparatus membrane</location>
        <topology evidence="1">Single-pass type II membrane protein</topology>
    </subcellularLocation>
</comment>
<dbReference type="PANTHER" id="PTHR14647">
    <property type="entry name" value="GALACTOSE-3-O-SULFOTRANSFERASE"/>
    <property type="match status" value="1"/>
</dbReference>
<protein>
    <submittedName>
        <fullName evidence="11">Galactose-3-O-sulfotransferase 2</fullName>
    </submittedName>
</protein>
<comment type="caution">
    <text evidence="11">The sequence shown here is derived from an EMBL/GenBank/DDBJ whole genome shotgun (WGS) entry which is preliminary data.</text>
</comment>
<name>A0AAV4V483_9ARAC</name>
<dbReference type="GO" id="GO:0001733">
    <property type="term" value="F:galactosylceramide sulfotransferase activity"/>
    <property type="evidence" value="ECO:0007669"/>
    <property type="project" value="InterPro"/>
</dbReference>
<keyword evidence="9" id="KW-0325">Glycoprotein</keyword>
<accession>A0AAV4V483</accession>
<reference evidence="11 12" key="1">
    <citation type="submission" date="2021-06" db="EMBL/GenBank/DDBJ databases">
        <title>Caerostris darwini draft genome.</title>
        <authorList>
            <person name="Kono N."/>
            <person name="Arakawa K."/>
        </authorList>
    </citation>
    <scope>NUCLEOTIDE SEQUENCE [LARGE SCALE GENOMIC DNA]</scope>
</reference>
<keyword evidence="8 10" id="KW-0472">Membrane</keyword>
<keyword evidence="6 10" id="KW-1133">Transmembrane helix</keyword>
<evidence type="ECO:0000256" key="8">
    <source>
        <dbReference type="ARBA" id="ARBA00023136"/>
    </source>
</evidence>
<keyword evidence="4 10" id="KW-0812">Transmembrane</keyword>
<evidence type="ECO:0000256" key="2">
    <source>
        <dbReference type="ARBA" id="ARBA00008124"/>
    </source>
</evidence>
<proteinExistence type="inferred from homology"/>
<dbReference type="Pfam" id="PF06990">
    <property type="entry name" value="Gal-3-0_sulfotr"/>
    <property type="match status" value="1"/>
</dbReference>
<evidence type="ECO:0000313" key="11">
    <source>
        <dbReference type="EMBL" id="GIY65076.1"/>
    </source>
</evidence>
<evidence type="ECO:0000256" key="9">
    <source>
        <dbReference type="ARBA" id="ARBA00023180"/>
    </source>
</evidence>
<keyword evidence="12" id="KW-1185">Reference proteome</keyword>
<comment type="similarity">
    <text evidence="2">Belongs to the galactose-3-O-sulfotransferase family.</text>
</comment>
<dbReference type="PANTHER" id="PTHR14647:SF87">
    <property type="entry name" value="PUTATIVE-RELATED"/>
    <property type="match status" value="1"/>
</dbReference>
<keyword evidence="3" id="KW-0808">Transferase</keyword>
<dbReference type="AlphaFoldDB" id="A0AAV4V483"/>
<evidence type="ECO:0000256" key="1">
    <source>
        <dbReference type="ARBA" id="ARBA00004323"/>
    </source>
</evidence>
<evidence type="ECO:0000313" key="12">
    <source>
        <dbReference type="Proteomes" id="UP001054837"/>
    </source>
</evidence>
<evidence type="ECO:0000256" key="6">
    <source>
        <dbReference type="ARBA" id="ARBA00022989"/>
    </source>
</evidence>
<dbReference type="EMBL" id="BPLQ01012385">
    <property type="protein sequence ID" value="GIY65076.1"/>
    <property type="molecule type" value="Genomic_DNA"/>
</dbReference>
<evidence type="ECO:0000256" key="10">
    <source>
        <dbReference type="SAM" id="Phobius"/>
    </source>
</evidence>
<evidence type="ECO:0000256" key="4">
    <source>
        <dbReference type="ARBA" id="ARBA00022692"/>
    </source>
</evidence>
<dbReference type="GO" id="GO:0000139">
    <property type="term" value="C:Golgi membrane"/>
    <property type="evidence" value="ECO:0007669"/>
    <property type="project" value="UniProtKB-SubCell"/>
</dbReference>
<feature type="transmembrane region" description="Helical" evidence="10">
    <location>
        <begin position="12"/>
        <end position="31"/>
    </location>
</feature>
<evidence type="ECO:0000256" key="3">
    <source>
        <dbReference type="ARBA" id="ARBA00022679"/>
    </source>
</evidence>
<dbReference type="SUPFAM" id="SSF52540">
    <property type="entry name" value="P-loop containing nucleoside triphosphate hydrolases"/>
    <property type="match status" value="1"/>
</dbReference>
<dbReference type="GO" id="GO:0009247">
    <property type="term" value="P:glycolipid biosynthetic process"/>
    <property type="evidence" value="ECO:0007669"/>
    <property type="project" value="InterPro"/>
</dbReference>
<dbReference type="Gene3D" id="3.40.50.300">
    <property type="entry name" value="P-loop containing nucleotide triphosphate hydrolases"/>
    <property type="match status" value="1"/>
</dbReference>
<keyword evidence="5" id="KW-0735">Signal-anchor</keyword>
<keyword evidence="7" id="KW-0333">Golgi apparatus</keyword>
<dbReference type="Proteomes" id="UP001054837">
    <property type="component" value="Unassembled WGS sequence"/>
</dbReference>
<evidence type="ECO:0000256" key="5">
    <source>
        <dbReference type="ARBA" id="ARBA00022968"/>
    </source>
</evidence>
<dbReference type="InterPro" id="IPR009729">
    <property type="entry name" value="Gal-3-0_sulfotransfrase"/>
</dbReference>
<evidence type="ECO:0000256" key="7">
    <source>
        <dbReference type="ARBA" id="ARBA00023034"/>
    </source>
</evidence>